<proteinExistence type="predicted"/>
<dbReference type="Pfam" id="PF06810">
    <property type="entry name" value="Phage_scaffold"/>
    <property type="match status" value="1"/>
</dbReference>
<protein>
    <recommendedName>
        <fullName evidence="4">DUF4355 domain-containing protein</fullName>
    </recommendedName>
</protein>
<organism evidence="2 3">
    <name type="scientific">Anaeromassilibacillus senegalensis</name>
    <dbReference type="NCBI Taxonomy" id="1673717"/>
    <lineage>
        <taxon>Bacteria</taxon>
        <taxon>Bacillati</taxon>
        <taxon>Bacillota</taxon>
        <taxon>Clostridia</taxon>
        <taxon>Eubacteriales</taxon>
        <taxon>Acutalibacteraceae</taxon>
        <taxon>Anaeromassilibacillus</taxon>
    </lineage>
</organism>
<dbReference type="RefSeq" id="WP_235323135.1">
    <property type="nucleotide sequence ID" value="NZ_JAFBIT010000001.1"/>
</dbReference>
<feature type="region of interest" description="Disordered" evidence="1">
    <location>
        <begin position="9"/>
        <end position="31"/>
    </location>
</feature>
<dbReference type="EMBL" id="JAFBIT010000001">
    <property type="protein sequence ID" value="MCF2652116.1"/>
    <property type="molecule type" value="Genomic_DNA"/>
</dbReference>
<dbReference type="InterPro" id="IPR009636">
    <property type="entry name" value="SCAF"/>
</dbReference>
<feature type="region of interest" description="Disordered" evidence="1">
    <location>
        <begin position="151"/>
        <end position="185"/>
    </location>
</feature>
<reference evidence="2 3" key="1">
    <citation type="submission" date="2020-12" db="EMBL/GenBank/DDBJ databases">
        <title>Whole genome sequences of gut porcine anaerobes.</title>
        <authorList>
            <person name="Kubasova T."/>
            <person name="Jahodarova E."/>
            <person name="Rychlik I."/>
        </authorList>
    </citation>
    <scope>NUCLEOTIDE SEQUENCE [LARGE SCALE GENOMIC DNA]</scope>
    <source>
        <strain evidence="2 3">An867</strain>
    </source>
</reference>
<dbReference type="Proteomes" id="UP001299220">
    <property type="component" value="Unassembled WGS sequence"/>
</dbReference>
<accession>A0ABS9CLT4</accession>
<comment type="caution">
    <text evidence="2">The sequence shown here is derived from an EMBL/GenBank/DDBJ whole genome shotgun (WGS) entry which is preliminary data.</text>
</comment>
<sequence length="185" mass="20003">MLKPDIQLFAEPADGVPAEPAEPTTGGKTYSQDYVSTLRNESKNYRLRATASENALRSLFGLQEGEELGDLNARMTAYRQAQAQAQNDALEKVNGRLIFSAINTMDGYDTKLLAKLIDRSKITVADDGTVSGLKEAAEAAAAEYPSVKLSSVPRFSRGTPGATETGDRKDQANNAIRSVFGRKKD</sequence>
<gene>
    <name evidence="2" type="ORF">JQM67_05825</name>
</gene>
<keyword evidence="3" id="KW-1185">Reference proteome</keyword>
<name>A0ABS9CLT4_9FIRM</name>
<evidence type="ECO:0008006" key="4">
    <source>
        <dbReference type="Google" id="ProtNLM"/>
    </source>
</evidence>
<evidence type="ECO:0000313" key="3">
    <source>
        <dbReference type="Proteomes" id="UP001299220"/>
    </source>
</evidence>
<evidence type="ECO:0000313" key="2">
    <source>
        <dbReference type="EMBL" id="MCF2652116.1"/>
    </source>
</evidence>
<evidence type="ECO:0000256" key="1">
    <source>
        <dbReference type="SAM" id="MobiDB-lite"/>
    </source>
</evidence>